<dbReference type="PANTHER" id="PTHR11260:SF626">
    <property type="entry name" value="GLUTATHIONE S-TRANSFERASE U4"/>
    <property type="match status" value="1"/>
</dbReference>
<keyword evidence="9" id="KW-1185">Reference proteome</keyword>
<feature type="domain" description="GST C-terminal" evidence="7">
    <location>
        <begin position="98"/>
        <end position="225"/>
    </location>
</feature>
<evidence type="ECO:0000313" key="9">
    <source>
        <dbReference type="Proteomes" id="UP000824890"/>
    </source>
</evidence>
<organism evidence="8 9">
    <name type="scientific">Brassica napus</name>
    <name type="common">Rape</name>
    <dbReference type="NCBI Taxonomy" id="3708"/>
    <lineage>
        <taxon>Eukaryota</taxon>
        <taxon>Viridiplantae</taxon>
        <taxon>Streptophyta</taxon>
        <taxon>Embryophyta</taxon>
        <taxon>Tracheophyta</taxon>
        <taxon>Spermatophyta</taxon>
        <taxon>Magnoliopsida</taxon>
        <taxon>eudicotyledons</taxon>
        <taxon>Gunneridae</taxon>
        <taxon>Pentapetalae</taxon>
        <taxon>rosids</taxon>
        <taxon>malvids</taxon>
        <taxon>Brassicales</taxon>
        <taxon>Brassicaceae</taxon>
        <taxon>Brassiceae</taxon>
        <taxon>Brassica</taxon>
    </lineage>
</organism>
<dbReference type="SUPFAM" id="SSF47616">
    <property type="entry name" value="GST C-terminal domain-like"/>
    <property type="match status" value="3"/>
</dbReference>
<dbReference type="SFLD" id="SFLDS00019">
    <property type="entry name" value="Glutathione_Transferase_(cytos"/>
    <property type="match status" value="3"/>
</dbReference>
<dbReference type="PROSITE" id="PS50404">
    <property type="entry name" value="GST_NTER"/>
    <property type="match status" value="3"/>
</dbReference>
<feature type="domain" description="GST C-terminal" evidence="7">
    <location>
        <begin position="577"/>
        <end position="705"/>
    </location>
</feature>
<gene>
    <name evidence="8" type="ORF">HID58_062522</name>
</gene>
<comment type="similarity">
    <text evidence="4">Belongs to the GST superfamily. Tau family.</text>
</comment>
<accession>A0ABQ8A1P2</accession>
<evidence type="ECO:0000259" key="7">
    <source>
        <dbReference type="PROSITE" id="PS50405"/>
    </source>
</evidence>
<dbReference type="InterPro" id="IPR004045">
    <property type="entry name" value="Glutathione_S-Trfase_N"/>
</dbReference>
<reference evidence="8 9" key="1">
    <citation type="submission" date="2021-05" db="EMBL/GenBank/DDBJ databases">
        <title>Genome Assembly of Synthetic Allotetraploid Brassica napus Reveals Homoeologous Exchanges between Subgenomes.</title>
        <authorList>
            <person name="Davis J.T."/>
        </authorList>
    </citation>
    <scope>NUCLEOTIDE SEQUENCE [LARGE SCALE GENOMIC DNA]</scope>
    <source>
        <strain evidence="9">cv. Da-Ae</strain>
        <tissue evidence="8">Seedling</tissue>
    </source>
</reference>
<dbReference type="Proteomes" id="UP000824890">
    <property type="component" value="Unassembled WGS sequence"/>
</dbReference>
<evidence type="ECO:0000256" key="5">
    <source>
        <dbReference type="ARBA" id="ARBA00047960"/>
    </source>
</evidence>
<dbReference type="SFLD" id="SFLDG00358">
    <property type="entry name" value="Main_(cytGST)"/>
    <property type="match status" value="3"/>
</dbReference>
<dbReference type="Gene3D" id="1.20.1050.10">
    <property type="match status" value="3"/>
</dbReference>
<dbReference type="InterPro" id="IPR045073">
    <property type="entry name" value="Omega/Tau-like"/>
</dbReference>
<evidence type="ECO:0000256" key="1">
    <source>
        <dbReference type="ARBA" id="ARBA00012452"/>
    </source>
</evidence>
<dbReference type="InterPro" id="IPR036249">
    <property type="entry name" value="Thioredoxin-like_sf"/>
</dbReference>
<comment type="caution">
    <text evidence="8">The sequence shown here is derived from an EMBL/GenBank/DDBJ whole genome shotgun (WGS) entry which is preliminary data.</text>
</comment>
<evidence type="ECO:0000313" key="8">
    <source>
        <dbReference type="EMBL" id="KAH0886426.1"/>
    </source>
</evidence>
<keyword evidence="3" id="KW-0808">Transferase</keyword>
<dbReference type="InterPro" id="IPR036282">
    <property type="entry name" value="Glutathione-S-Trfase_C_sf"/>
</dbReference>
<feature type="domain" description="GST C-terminal" evidence="7">
    <location>
        <begin position="357"/>
        <end position="483"/>
    </location>
</feature>
<feature type="domain" description="GST N-terminal" evidence="6">
    <location>
        <begin position="493"/>
        <end position="572"/>
    </location>
</feature>
<dbReference type="Pfam" id="PF02798">
    <property type="entry name" value="GST_N"/>
    <property type="match status" value="3"/>
</dbReference>
<evidence type="ECO:0000259" key="6">
    <source>
        <dbReference type="PROSITE" id="PS50404"/>
    </source>
</evidence>
<dbReference type="PANTHER" id="PTHR11260">
    <property type="entry name" value="GLUTATHIONE S-TRANSFERASE, GST, SUPERFAMILY, GST DOMAIN CONTAINING"/>
    <property type="match status" value="1"/>
</dbReference>
<evidence type="ECO:0000256" key="4">
    <source>
        <dbReference type="ARBA" id="ARBA00025743"/>
    </source>
</evidence>
<keyword evidence="2" id="KW-0216">Detoxification</keyword>
<feature type="domain" description="GST N-terminal" evidence="6">
    <location>
        <begin position="14"/>
        <end position="93"/>
    </location>
</feature>
<dbReference type="Gene3D" id="3.40.30.10">
    <property type="entry name" value="Glutaredoxin"/>
    <property type="match status" value="3"/>
</dbReference>
<comment type="catalytic activity">
    <reaction evidence="5">
        <text>RX + glutathione = an S-substituted glutathione + a halide anion + H(+)</text>
        <dbReference type="Rhea" id="RHEA:16437"/>
        <dbReference type="ChEBI" id="CHEBI:15378"/>
        <dbReference type="ChEBI" id="CHEBI:16042"/>
        <dbReference type="ChEBI" id="CHEBI:17792"/>
        <dbReference type="ChEBI" id="CHEBI:57925"/>
        <dbReference type="ChEBI" id="CHEBI:90779"/>
        <dbReference type="EC" id="2.5.1.18"/>
    </reaction>
</comment>
<sequence length="1018" mass="116888">MNHRKRDQMAKKEERVKLLGFWISPFSRRVEMALKLKGVPYEYLEEELPKKSPLLLELNPVHKKVPVLVHNDKILSESHVILEYIDQTWSNNPILPQDPYERATARFWAKFVDEQILPAGFMPLVKPEKGIEVAIEETRELIMFLEKEVTGKDFFGGKTIGFLDMVAGTMIPFCLARAWECMGIDMISEDKFPGLDRWIKKLNEVEIVRECIPPKEKHIERMNKIIERRLELDHSTIPMEKVEVTSAMTFKMSLVNSCVTFKMSVVDTQKEEYVKLIGSWASPFSRRVEMALKLKGVPYDYSDEDYLVTKSPLLLQLNPIYKKVPVFVHKGKVLLESHLILEYIDQTWTRNPILPQDPYGKAMARFWAKFVDEQVTLIGFRSLVKSEEIDVAIKEAQELITYLEKEITGKMFFGGETIGFLDIVVGSMIPFCLVRGWEGMGIDMIPKEKFPELNRWIEKIKEIEIVRECIPNREKNIEHMMKIVGHPMATKEEDVKLLGFWASPFSRRVEIALKLKGVTYEYLEQDIFNKSALLLELNPVFKKVPVLVHKGKILAESHLILEYIDQTWKNNPILPQDPYEKAMARFWAKFVDEQVGPVCFKSVVKADKGIDVAIEEAQELITFLEKELIGKDFFGGKTIGFLDMVAGSMIPFCVARAWEGMEIDMIPEEKFPELNRWIKNLNGIEIVRECIPNREKQIDHMMKPITPVGGAKTGVFWNVEDCPFPVTCQCGLMLMRRKGIGRGRVSFCVRRRGDKLLRDDRLLHDILLWQMDSPVDHPDPANLIVVSDKVRDHTYLFETLGCLNTRYYNVMLVTPTNLPLTPDWPASLLEEGAYCFENSFTDGLTFLSKRIFMNFSQVAIGHSSSGSRMTTQSLLVSGFILSIVLSTHQMGFDKVQPIQEYCDNDKRYKVTASKQMVREMFVRAGSMYGEPVNLVVIAKQSTNPEMNRVLHCLNSRNNPVLVVEPPDDDTARDSVFRSVDSLVECTHVVGGGKTTRPQNCIVHLNLNNDRKVKTLPIM</sequence>
<evidence type="ECO:0000256" key="3">
    <source>
        <dbReference type="ARBA" id="ARBA00022679"/>
    </source>
</evidence>
<dbReference type="CDD" id="cd03058">
    <property type="entry name" value="GST_N_Tau"/>
    <property type="match status" value="3"/>
</dbReference>
<feature type="domain" description="GST N-terminal" evidence="6">
    <location>
        <begin position="272"/>
        <end position="352"/>
    </location>
</feature>
<name>A0ABQ8A1P2_BRANA</name>
<dbReference type="InterPro" id="IPR045074">
    <property type="entry name" value="GST_C_Tau"/>
</dbReference>
<dbReference type="SFLD" id="SFLDG01152">
    <property type="entry name" value="Main.3:_Omega-_and_Tau-like"/>
    <property type="match status" value="3"/>
</dbReference>
<evidence type="ECO:0000256" key="2">
    <source>
        <dbReference type="ARBA" id="ARBA00022575"/>
    </source>
</evidence>
<dbReference type="SUPFAM" id="SSF52833">
    <property type="entry name" value="Thioredoxin-like"/>
    <property type="match status" value="3"/>
</dbReference>
<dbReference type="InterPro" id="IPR040079">
    <property type="entry name" value="Glutathione_S-Trfase"/>
</dbReference>
<dbReference type="InterPro" id="IPR010987">
    <property type="entry name" value="Glutathione-S-Trfase_C-like"/>
</dbReference>
<protein>
    <recommendedName>
        <fullName evidence="1">glutathione transferase</fullName>
        <ecNumber evidence="1">2.5.1.18</ecNumber>
    </recommendedName>
</protein>
<dbReference type="EMBL" id="JAGKQM010000014">
    <property type="protein sequence ID" value="KAH0886426.1"/>
    <property type="molecule type" value="Genomic_DNA"/>
</dbReference>
<dbReference type="CDD" id="cd03185">
    <property type="entry name" value="GST_C_Tau"/>
    <property type="match status" value="3"/>
</dbReference>
<dbReference type="EC" id="2.5.1.18" evidence="1"/>
<proteinExistence type="inferred from homology"/>
<dbReference type="PROSITE" id="PS50405">
    <property type="entry name" value="GST_CTER"/>
    <property type="match status" value="3"/>
</dbReference>